<keyword evidence="1" id="KW-0812">Transmembrane</keyword>
<dbReference type="Proteomes" id="UP001275436">
    <property type="component" value="Unassembled WGS sequence"/>
</dbReference>
<keyword evidence="1" id="KW-1133">Transmembrane helix</keyword>
<sequence length="65" mass="7491">MGILELLTLVLVLLKAFGVIAWSWWLVFVPLAIALVFYILILSVFGTTFFLSWKKIFKDSNLRSK</sequence>
<evidence type="ECO:0000313" key="2">
    <source>
        <dbReference type="EMBL" id="GLO66254.1"/>
    </source>
</evidence>
<dbReference type="RefSeq" id="WP_317958128.1">
    <property type="nucleotide sequence ID" value="NZ_BSKO01000001.1"/>
</dbReference>
<accession>A0ABQ5TKN2</accession>
<evidence type="ECO:0008006" key="4">
    <source>
        <dbReference type="Google" id="ProtNLM"/>
    </source>
</evidence>
<evidence type="ECO:0000313" key="3">
    <source>
        <dbReference type="Proteomes" id="UP001275436"/>
    </source>
</evidence>
<reference evidence="2 3" key="1">
    <citation type="submission" date="2023-02" db="EMBL/GenBank/DDBJ databases">
        <title>Oceanobacillus kimchii IFOP_LL358 isolated form Alexandrium catenella lab strain.</title>
        <authorList>
            <person name="Gajardo G."/>
            <person name="Ueki S."/>
            <person name="Maruyama F."/>
        </authorList>
    </citation>
    <scope>NUCLEOTIDE SEQUENCE [LARGE SCALE GENOMIC DNA]</scope>
    <source>
        <strain evidence="2 3">IFOP_LL358</strain>
    </source>
</reference>
<proteinExistence type="predicted"/>
<organism evidence="2 3">
    <name type="scientific">Oceanobacillus kimchii</name>
    <dbReference type="NCBI Taxonomy" id="746691"/>
    <lineage>
        <taxon>Bacteria</taxon>
        <taxon>Bacillati</taxon>
        <taxon>Bacillota</taxon>
        <taxon>Bacilli</taxon>
        <taxon>Bacillales</taxon>
        <taxon>Bacillaceae</taxon>
        <taxon>Oceanobacillus</taxon>
    </lineage>
</organism>
<protein>
    <recommendedName>
        <fullName evidence="4">Transmembrane Fragile-X-F protein</fullName>
    </recommendedName>
</protein>
<keyword evidence="3" id="KW-1185">Reference proteome</keyword>
<name>A0ABQ5TKN2_9BACI</name>
<gene>
    <name evidence="2" type="ORF">MACH08_20380</name>
</gene>
<evidence type="ECO:0000256" key="1">
    <source>
        <dbReference type="SAM" id="Phobius"/>
    </source>
</evidence>
<comment type="caution">
    <text evidence="2">The sequence shown here is derived from an EMBL/GenBank/DDBJ whole genome shotgun (WGS) entry which is preliminary data.</text>
</comment>
<keyword evidence="1" id="KW-0472">Membrane</keyword>
<dbReference type="EMBL" id="BSKO01000001">
    <property type="protein sequence ID" value="GLO66254.1"/>
    <property type="molecule type" value="Genomic_DNA"/>
</dbReference>
<feature type="transmembrane region" description="Helical" evidence="1">
    <location>
        <begin position="28"/>
        <end position="53"/>
    </location>
</feature>